<proteinExistence type="predicted"/>
<keyword evidence="2" id="KW-1185">Reference proteome</keyword>
<protein>
    <submittedName>
        <fullName evidence="1">Uncharacterized protein</fullName>
    </submittedName>
</protein>
<accession>A0A3N0YT85</accession>
<reference evidence="1 2" key="1">
    <citation type="submission" date="2018-10" db="EMBL/GenBank/DDBJ databases">
        <title>Genome assembly for a Yunnan-Guizhou Plateau 3E fish, Anabarilius grahami (Regan), and its evolutionary and genetic applications.</title>
        <authorList>
            <person name="Jiang W."/>
        </authorList>
    </citation>
    <scope>NUCLEOTIDE SEQUENCE [LARGE SCALE GENOMIC DNA]</scope>
    <source>
        <strain evidence="1">AG-KIZ</strain>
        <tissue evidence="1">Muscle</tissue>
    </source>
</reference>
<evidence type="ECO:0000313" key="2">
    <source>
        <dbReference type="Proteomes" id="UP000281406"/>
    </source>
</evidence>
<gene>
    <name evidence="1" type="ORF">DPX16_15733</name>
</gene>
<dbReference type="OrthoDB" id="6782434at2759"/>
<dbReference type="AlphaFoldDB" id="A0A3N0YT85"/>
<comment type="caution">
    <text evidence="1">The sequence shown here is derived from an EMBL/GenBank/DDBJ whole genome shotgun (WGS) entry which is preliminary data.</text>
</comment>
<organism evidence="1 2">
    <name type="scientific">Anabarilius grahami</name>
    <name type="common">Kanglang fish</name>
    <name type="synonym">Barilius grahami</name>
    <dbReference type="NCBI Taxonomy" id="495550"/>
    <lineage>
        <taxon>Eukaryota</taxon>
        <taxon>Metazoa</taxon>
        <taxon>Chordata</taxon>
        <taxon>Craniata</taxon>
        <taxon>Vertebrata</taxon>
        <taxon>Euteleostomi</taxon>
        <taxon>Actinopterygii</taxon>
        <taxon>Neopterygii</taxon>
        <taxon>Teleostei</taxon>
        <taxon>Ostariophysi</taxon>
        <taxon>Cypriniformes</taxon>
        <taxon>Xenocyprididae</taxon>
        <taxon>Xenocypridinae</taxon>
        <taxon>Xenocypridinae incertae sedis</taxon>
        <taxon>Anabarilius</taxon>
    </lineage>
</organism>
<name>A0A3N0YT85_ANAGA</name>
<evidence type="ECO:0000313" key="1">
    <source>
        <dbReference type="EMBL" id="ROL49407.1"/>
    </source>
</evidence>
<dbReference type="EMBL" id="RJVU01026577">
    <property type="protein sequence ID" value="ROL49407.1"/>
    <property type="molecule type" value="Genomic_DNA"/>
</dbReference>
<dbReference type="Proteomes" id="UP000281406">
    <property type="component" value="Unassembled WGS sequence"/>
</dbReference>
<dbReference type="PANTHER" id="PTHR37162:SF1">
    <property type="entry name" value="BED-TYPE DOMAIN-CONTAINING PROTEIN"/>
    <property type="match status" value="1"/>
</dbReference>
<dbReference type="PANTHER" id="PTHR37162">
    <property type="entry name" value="HAT FAMILY DIMERISATION DOMAINCONTAINING PROTEIN-RELATED"/>
    <property type="match status" value="1"/>
</dbReference>
<sequence length="343" mass="39613">MPKRQPSFNPEWTKEHEFIAKSCRDAFHGFCTLCRCEVDVSSQGKAAIDRHASTEKHKSNRPNATRYAAGSLDFDVENAVLKVYSHFSMSASRTAQLKEFCVFVEALRHVVTRWLSLLPSIDRILKYWKPLTSYFQSEGEEQCSQFLWKCFGEESIEVSETYSLFLSHILKVFSDTIEVLEAKSFSITCVFKLPPYLANKCVEDFLGFYERAKKYISERYDFSENSFHSKVAKLDLTTAVSYEEYSDAVQACNLKDIDMDGLYEEYAMVKASFTSPKMEGCHSEERLSETVFQSRCTTCESQEDQRLYFLHPMQQCTHRTSLFNDDICMEKREESSGCGQRQG</sequence>